<feature type="transmembrane region" description="Helical" evidence="6">
    <location>
        <begin position="146"/>
        <end position="165"/>
    </location>
</feature>
<organism evidence="7 8">
    <name type="scientific">Geodermatophilus sabuli</name>
    <dbReference type="NCBI Taxonomy" id="1564158"/>
    <lineage>
        <taxon>Bacteria</taxon>
        <taxon>Bacillati</taxon>
        <taxon>Actinomycetota</taxon>
        <taxon>Actinomycetes</taxon>
        <taxon>Geodermatophilales</taxon>
        <taxon>Geodermatophilaceae</taxon>
        <taxon>Geodermatophilus</taxon>
    </lineage>
</organism>
<keyword evidence="8" id="KW-1185">Reference proteome</keyword>
<comment type="subcellular location">
    <subcellularLocation>
        <location evidence="1">Cell membrane</location>
        <topology evidence="1">Multi-pass membrane protein</topology>
    </subcellularLocation>
</comment>
<dbReference type="EMBL" id="OBDO01000012">
    <property type="protein sequence ID" value="SNX98724.1"/>
    <property type="molecule type" value="Genomic_DNA"/>
</dbReference>
<evidence type="ECO:0000256" key="3">
    <source>
        <dbReference type="ARBA" id="ARBA00022692"/>
    </source>
</evidence>
<evidence type="ECO:0000313" key="7">
    <source>
        <dbReference type="EMBL" id="SNX98724.1"/>
    </source>
</evidence>
<evidence type="ECO:0000256" key="4">
    <source>
        <dbReference type="ARBA" id="ARBA00022989"/>
    </source>
</evidence>
<keyword evidence="4 6" id="KW-1133">Transmembrane helix</keyword>
<feature type="transmembrane region" description="Helical" evidence="6">
    <location>
        <begin position="283"/>
        <end position="309"/>
    </location>
</feature>
<feature type="transmembrane region" description="Helical" evidence="6">
    <location>
        <begin position="216"/>
        <end position="236"/>
    </location>
</feature>
<evidence type="ECO:0000256" key="1">
    <source>
        <dbReference type="ARBA" id="ARBA00004651"/>
    </source>
</evidence>
<feature type="transmembrane region" description="Helical" evidence="6">
    <location>
        <begin position="171"/>
        <end position="189"/>
    </location>
</feature>
<name>A0A285EKN2_9ACTN</name>
<feature type="transmembrane region" description="Helical" evidence="6">
    <location>
        <begin position="242"/>
        <end position="262"/>
    </location>
</feature>
<accession>A0A285EKN2</accession>
<dbReference type="InterPro" id="IPR002797">
    <property type="entry name" value="Polysacc_synth"/>
</dbReference>
<feature type="transmembrane region" description="Helical" evidence="6">
    <location>
        <begin position="114"/>
        <end position="134"/>
    </location>
</feature>
<feature type="transmembrane region" description="Helical" evidence="6">
    <location>
        <begin position="12"/>
        <end position="32"/>
    </location>
</feature>
<dbReference type="PANTHER" id="PTHR30250:SF11">
    <property type="entry name" value="O-ANTIGEN TRANSPORTER-RELATED"/>
    <property type="match status" value="1"/>
</dbReference>
<dbReference type="RefSeq" id="WP_172442584.1">
    <property type="nucleotide sequence ID" value="NZ_JACHXB010000008.1"/>
</dbReference>
<dbReference type="PANTHER" id="PTHR30250">
    <property type="entry name" value="PST FAMILY PREDICTED COLANIC ACID TRANSPORTER"/>
    <property type="match status" value="1"/>
</dbReference>
<keyword evidence="3 6" id="KW-0812">Transmembrane</keyword>
<gene>
    <name evidence="7" type="ORF">SAMN06893097_11219</name>
</gene>
<dbReference type="Pfam" id="PF01943">
    <property type="entry name" value="Polysacc_synt"/>
    <property type="match status" value="1"/>
</dbReference>
<keyword evidence="5 6" id="KW-0472">Membrane</keyword>
<evidence type="ECO:0000256" key="5">
    <source>
        <dbReference type="ARBA" id="ARBA00023136"/>
    </source>
</evidence>
<feature type="transmembrane region" description="Helical" evidence="6">
    <location>
        <begin position="81"/>
        <end position="108"/>
    </location>
</feature>
<dbReference type="InterPro" id="IPR050833">
    <property type="entry name" value="Poly_Biosynth_Transport"/>
</dbReference>
<feature type="transmembrane region" description="Helical" evidence="6">
    <location>
        <begin position="321"/>
        <end position="342"/>
    </location>
</feature>
<dbReference type="AlphaFoldDB" id="A0A285EKN2"/>
<dbReference type="Proteomes" id="UP000219514">
    <property type="component" value="Unassembled WGS sequence"/>
</dbReference>
<reference evidence="7 8" key="1">
    <citation type="submission" date="2017-09" db="EMBL/GenBank/DDBJ databases">
        <authorList>
            <person name="Ehlers B."/>
            <person name="Leendertz F.H."/>
        </authorList>
    </citation>
    <scope>NUCLEOTIDE SEQUENCE [LARGE SCALE GENOMIC DNA]</scope>
    <source>
        <strain evidence="7 8">DSM 46844</strain>
    </source>
</reference>
<protein>
    <submittedName>
        <fullName evidence="7">Membrane protein involved in the export of O-antigen and teichoic acid</fullName>
    </submittedName>
</protein>
<dbReference type="GO" id="GO:0005886">
    <property type="term" value="C:plasma membrane"/>
    <property type="evidence" value="ECO:0007669"/>
    <property type="project" value="UniProtKB-SubCell"/>
</dbReference>
<sequence>MNLPESLRDLAAGAAASAAYPLVSLATGPILARGLGPEGRGELAALLTPLTVADAFAAVGTPLAAAFYVRAGADVRKVRRIGLLIVSVSGTLTAATLIILADFILSSYADLVPLFRWLCIGVALGAVIEFYRGIRAGQEAYGRLNLNLWLGALGRLVGVVALAYMDELTPGRVAFLSIATGLLAALALIKRKPPGTAPPTRFVDLREMTRFSLRTWFGVLASSFAARLDQFLLITIVTRDELGYYAVAVTAAQVPMAVFPVLQRQLLNRAVTVSDPRELALSSRLAVALALGLCIPCALLMPILVPLLFGDEFTPSVHLAQILIIAAALWGVGQSLTGLLVGSGRPGRASWGDGLGVIALFVLILPLAHWFGPIGAAGAVVASNALSVMFKASQLRRAIPGGRLLDIVVPRMRDMGEVRRRIRPRKP</sequence>
<feature type="transmembrane region" description="Helical" evidence="6">
    <location>
        <begin position="44"/>
        <end position="69"/>
    </location>
</feature>
<proteinExistence type="predicted"/>
<feature type="transmembrane region" description="Helical" evidence="6">
    <location>
        <begin position="349"/>
        <end position="368"/>
    </location>
</feature>
<evidence type="ECO:0000256" key="2">
    <source>
        <dbReference type="ARBA" id="ARBA00022475"/>
    </source>
</evidence>
<evidence type="ECO:0000313" key="8">
    <source>
        <dbReference type="Proteomes" id="UP000219514"/>
    </source>
</evidence>
<evidence type="ECO:0000256" key="6">
    <source>
        <dbReference type="SAM" id="Phobius"/>
    </source>
</evidence>
<keyword evidence="2" id="KW-1003">Cell membrane</keyword>